<dbReference type="Pfam" id="PF07774">
    <property type="entry name" value="EMC1_C"/>
    <property type="match status" value="1"/>
</dbReference>
<evidence type="ECO:0000256" key="11">
    <source>
        <dbReference type="SAM" id="SignalP"/>
    </source>
</evidence>
<dbReference type="Pfam" id="PF25293">
    <property type="entry name" value="Beta-prop_EMC1_N"/>
    <property type="match status" value="1"/>
</dbReference>
<protein>
    <recommendedName>
        <fullName evidence="4">ER membrane protein complex subunit 1</fullName>
    </recommendedName>
</protein>
<sequence length="928" mass="99844">MLRSPVLLLLSLVSFVCTAVALFNDDAFVIDWHKPAIGSLTPSRLLLSPTSLTALSDSAILAAIDPLSGDFLWRHSLTHSAIAQDAVLTRLDDSSVLVAAASPTDPAITHIAVFVELNGGLLWESNLAIGAPISVTVGSRDAFVLASDGVLVRLRHLSGRLSWQYQLPTGYSPVAASYVESLSAIAIVVRSQQSGLGYITVDINSGESTSDFIRLDTLPAAVGVTVVSSDLLAWTLPAAPDSIKLGSLFDGSSKGVISASKSYSSYELSAHGNTLTATFVSSDGKSGWVQVYKLNPSLELIKTSEVSATASIYASSGSDELFEFQDATFGGFSLSDPLVRLFGPTDVEDLPSLSSIEFVKCSSSACLVGDIYSEYTYVNSTGKVWARDESTVGATASLFVDLEEEGEESAIGDVLFEEHASPVEAYVHRLSRHIRALNDLPAYLVSFVKRFISGNYDAAPETYSGSVTIGDTFGFRKLIILATPRGGLRALDTANGGARVWKVDNVLSGEPIVGLALEDRGAAGKSIKVIGSFGKVATVSVTGTVVEISKLDRLGLGDKIEKIVSLPPAGEDEQETLAVWTAHGEFLVVGTEPSKPLFLSKVVDNTVKGYIYEKGSVTETYTFSLPTANYKISSVSARDPKDVSVSIGRVLGDRSVLYKYLNPHLLAVTAVDPSTSSAAVFLLDSASGRLLYSGFHDGEVVDTDAGVKVVMGENWVVYSYWSEKVARGEKLVVLDLYESDIKDERWSKSLGNFSSFVNTPAPYVQSQAYLFPNHITTLAVTRSRFGITNRDIIAALDTNMIVELPKRLLDARRPVNRDPSNEEKEEGLMRYEPLIIDDRRSVISHVRQVIGTQVVECAPALLESTVLVFSHGVDLFFTRVTPSQPFDVLSKSFNKGQLVTTILALGVGVRLVGPMVRRKQIKARWGSS</sequence>
<evidence type="ECO:0000256" key="10">
    <source>
        <dbReference type="ARBA" id="ARBA00023180"/>
    </source>
</evidence>
<keyword evidence="10" id="KW-0325">Glycoprotein</keyword>
<evidence type="ECO:0000256" key="1">
    <source>
        <dbReference type="ARBA" id="ARBA00004115"/>
    </source>
</evidence>
<accession>A0ABR1F5M2</accession>
<evidence type="ECO:0000259" key="13">
    <source>
        <dbReference type="Pfam" id="PF25293"/>
    </source>
</evidence>
<evidence type="ECO:0000313" key="14">
    <source>
        <dbReference type="EMBL" id="KAK7205135.1"/>
    </source>
</evidence>
<dbReference type="InterPro" id="IPR058545">
    <property type="entry name" value="Beta-prop_EMC1_1st"/>
</dbReference>
<dbReference type="InterPro" id="IPR015943">
    <property type="entry name" value="WD40/YVTN_repeat-like_dom_sf"/>
</dbReference>
<proteinExistence type="inferred from homology"/>
<dbReference type="RefSeq" id="XP_064768168.1">
    <property type="nucleotide sequence ID" value="XM_064910665.1"/>
</dbReference>
<keyword evidence="6 11" id="KW-0732">Signal</keyword>
<dbReference type="GeneID" id="90036177"/>
<feature type="chain" id="PRO_5045600175" description="ER membrane protein complex subunit 1" evidence="11">
    <location>
        <begin position="22"/>
        <end position="928"/>
    </location>
</feature>
<dbReference type="PANTHER" id="PTHR21573">
    <property type="entry name" value="ER MEMBRANE PROTEIN COMPLEX SUBUNIT 1"/>
    <property type="match status" value="1"/>
</dbReference>
<evidence type="ECO:0000256" key="2">
    <source>
        <dbReference type="ARBA" id="ARBA00007904"/>
    </source>
</evidence>
<dbReference type="Proteomes" id="UP001498771">
    <property type="component" value="Unassembled WGS sequence"/>
</dbReference>
<dbReference type="InterPro" id="IPR011047">
    <property type="entry name" value="Quinoprotein_ADH-like_sf"/>
</dbReference>
<dbReference type="InterPro" id="IPR026895">
    <property type="entry name" value="EMC1"/>
</dbReference>
<reference evidence="14 15" key="1">
    <citation type="submission" date="2024-03" db="EMBL/GenBank/DDBJ databases">
        <title>Genome-scale model development and genomic sequencing of the oleaginous clade Lipomyces.</title>
        <authorList>
            <consortium name="Lawrence Berkeley National Laboratory"/>
            <person name="Czajka J.J."/>
            <person name="Han Y."/>
            <person name="Kim J."/>
            <person name="Mondo S.J."/>
            <person name="Hofstad B.A."/>
            <person name="Robles A."/>
            <person name="Haridas S."/>
            <person name="Riley R."/>
            <person name="LaButti K."/>
            <person name="Pangilinan J."/>
            <person name="Andreopoulos W."/>
            <person name="Lipzen A."/>
            <person name="Yan J."/>
            <person name="Wang M."/>
            <person name="Ng V."/>
            <person name="Grigoriev I.V."/>
            <person name="Spatafora J.W."/>
            <person name="Magnuson J.K."/>
            <person name="Baker S.E."/>
            <person name="Pomraning K.R."/>
        </authorList>
    </citation>
    <scope>NUCLEOTIDE SEQUENCE [LARGE SCALE GENOMIC DNA]</scope>
    <source>
        <strain evidence="14 15">Phaff 52-87</strain>
    </source>
</reference>
<name>A0ABR1F5M2_9ASCO</name>
<feature type="signal peptide" evidence="11">
    <location>
        <begin position="1"/>
        <end position="21"/>
    </location>
</feature>
<organism evidence="14 15">
    <name type="scientific">Myxozyma melibiosi</name>
    <dbReference type="NCBI Taxonomy" id="54550"/>
    <lineage>
        <taxon>Eukaryota</taxon>
        <taxon>Fungi</taxon>
        <taxon>Dikarya</taxon>
        <taxon>Ascomycota</taxon>
        <taxon>Saccharomycotina</taxon>
        <taxon>Lipomycetes</taxon>
        <taxon>Lipomycetales</taxon>
        <taxon>Lipomycetaceae</taxon>
        <taxon>Myxozyma</taxon>
    </lineage>
</organism>
<keyword evidence="9" id="KW-0472">Membrane</keyword>
<gene>
    <name evidence="14" type="ORF">BZA70DRAFT_248339</name>
</gene>
<keyword evidence="8" id="KW-1133">Transmembrane helix</keyword>
<evidence type="ECO:0000256" key="6">
    <source>
        <dbReference type="ARBA" id="ARBA00022729"/>
    </source>
</evidence>
<dbReference type="InterPro" id="IPR011678">
    <property type="entry name" value="EMC1_C"/>
</dbReference>
<keyword evidence="7" id="KW-0256">Endoplasmic reticulum</keyword>
<evidence type="ECO:0000313" key="15">
    <source>
        <dbReference type="Proteomes" id="UP001498771"/>
    </source>
</evidence>
<feature type="domain" description="EMC1 first beta-propeller" evidence="13">
    <location>
        <begin position="21"/>
        <end position="316"/>
    </location>
</feature>
<keyword evidence="15" id="KW-1185">Reference proteome</keyword>
<keyword evidence="5" id="KW-0812">Transmembrane</keyword>
<comment type="similarity">
    <text evidence="2">Belongs to the EMC1 family.</text>
</comment>
<dbReference type="PANTHER" id="PTHR21573:SF0">
    <property type="entry name" value="ER MEMBRANE PROTEIN COMPLEX SUBUNIT 1"/>
    <property type="match status" value="1"/>
</dbReference>
<comment type="subcellular location">
    <subcellularLocation>
        <location evidence="1">Endoplasmic reticulum membrane</location>
        <topology evidence="1">Single-pass type I membrane protein</topology>
    </subcellularLocation>
</comment>
<evidence type="ECO:0000256" key="3">
    <source>
        <dbReference type="ARBA" id="ARBA00011276"/>
    </source>
</evidence>
<dbReference type="EMBL" id="JBBJBU010000006">
    <property type="protein sequence ID" value="KAK7205135.1"/>
    <property type="molecule type" value="Genomic_DNA"/>
</dbReference>
<feature type="domain" description="ER membrane protein complex subunit 1 C-terminal" evidence="12">
    <location>
        <begin position="713"/>
        <end position="925"/>
    </location>
</feature>
<comment type="subunit">
    <text evidence="3">Component of the ER membrane protein complex (EMC).</text>
</comment>
<comment type="caution">
    <text evidence="14">The sequence shown here is derived from an EMBL/GenBank/DDBJ whole genome shotgun (WGS) entry which is preliminary data.</text>
</comment>
<evidence type="ECO:0000256" key="7">
    <source>
        <dbReference type="ARBA" id="ARBA00022824"/>
    </source>
</evidence>
<evidence type="ECO:0000256" key="9">
    <source>
        <dbReference type="ARBA" id="ARBA00023136"/>
    </source>
</evidence>
<evidence type="ECO:0000256" key="8">
    <source>
        <dbReference type="ARBA" id="ARBA00022989"/>
    </source>
</evidence>
<evidence type="ECO:0000256" key="5">
    <source>
        <dbReference type="ARBA" id="ARBA00022692"/>
    </source>
</evidence>
<dbReference type="Gene3D" id="2.130.10.10">
    <property type="entry name" value="YVTN repeat-like/Quinoprotein amine dehydrogenase"/>
    <property type="match status" value="1"/>
</dbReference>
<evidence type="ECO:0000256" key="4">
    <source>
        <dbReference type="ARBA" id="ARBA00020824"/>
    </source>
</evidence>
<dbReference type="SUPFAM" id="SSF50998">
    <property type="entry name" value="Quinoprotein alcohol dehydrogenase-like"/>
    <property type="match status" value="2"/>
</dbReference>
<evidence type="ECO:0000259" key="12">
    <source>
        <dbReference type="Pfam" id="PF07774"/>
    </source>
</evidence>